<dbReference type="InterPro" id="IPR001087">
    <property type="entry name" value="GDSL"/>
</dbReference>
<dbReference type="Pfam" id="PF00657">
    <property type="entry name" value="Lipase_GDSL"/>
    <property type="match status" value="1"/>
</dbReference>
<protein>
    <submittedName>
        <fullName evidence="3">Lipolytic enzyme, GDSL family</fullName>
    </submittedName>
</protein>
<name>A0A345Z563_9MOLU</name>
<dbReference type="EMBL" id="CP031376">
    <property type="protein sequence ID" value="AXK51742.1"/>
    <property type="molecule type" value="Genomic_DNA"/>
</dbReference>
<evidence type="ECO:0000313" key="4">
    <source>
        <dbReference type="Proteomes" id="UP000254792"/>
    </source>
</evidence>
<organism evidence="3 4">
    <name type="scientific">Spiroplasma alleghenense</name>
    <dbReference type="NCBI Taxonomy" id="216931"/>
    <lineage>
        <taxon>Bacteria</taxon>
        <taxon>Bacillati</taxon>
        <taxon>Mycoplasmatota</taxon>
        <taxon>Mollicutes</taxon>
        <taxon>Entomoplasmatales</taxon>
        <taxon>Spiroplasmataceae</taxon>
        <taxon>Spiroplasma</taxon>
    </lineage>
</organism>
<gene>
    <name evidence="3" type="ORF">SALLE_v1c10720</name>
</gene>
<feature type="chain" id="PRO_5016905289" evidence="2">
    <location>
        <begin position="22"/>
        <end position="366"/>
    </location>
</feature>
<keyword evidence="2" id="KW-0732">Signal</keyword>
<dbReference type="InterPro" id="IPR051058">
    <property type="entry name" value="GDSL_Est/Lipase"/>
</dbReference>
<reference evidence="3 4" key="1">
    <citation type="submission" date="2018-07" db="EMBL/GenBank/DDBJ databases">
        <title>Complete genome sequence of Spiroplasma alleghenense PLHS-1 (ATCC 51752).</title>
        <authorList>
            <person name="Chou L."/>
            <person name="Lee T.-Y."/>
            <person name="Tsai Y.-M."/>
            <person name="Kuo C.-H."/>
        </authorList>
    </citation>
    <scope>NUCLEOTIDE SEQUENCE [LARGE SCALE GENOMIC DNA]</scope>
    <source>
        <strain evidence="3 4">PLHS-1</strain>
    </source>
</reference>
<dbReference type="PANTHER" id="PTHR45648:SF22">
    <property type="entry name" value="GDSL LIPASE_ACYLHYDROLASE FAMILY PROTEIN (AFU_ORTHOLOGUE AFUA_4G14700)"/>
    <property type="match status" value="1"/>
</dbReference>
<dbReference type="Gene3D" id="3.40.50.1110">
    <property type="entry name" value="SGNH hydrolase"/>
    <property type="match status" value="1"/>
</dbReference>
<dbReference type="Proteomes" id="UP000254792">
    <property type="component" value="Chromosome"/>
</dbReference>
<dbReference type="RefSeq" id="WP_115558626.1">
    <property type="nucleotide sequence ID" value="NZ_CP031376.1"/>
</dbReference>
<dbReference type="InterPro" id="IPR036514">
    <property type="entry name" value="SGNH_hydro_sf"/>
</dbReference>
<accession>A0A345Z563</accession>
<sequence>MKKLLQVLGSLSILVSSTAPIVSCTIPQKKNFSIDELIGKNIDTSNQKDDSNHEGMFTNYYTVGDSLSDTGALIGALNSKFNAGAKIEAPSYSNSFTNGDTAAKLLASKLGFENEEWGYAFNFMGQNHHGNNYAVGGATASNVDNASGMLLNNFKIYEQTVALIKQHKVKPTDLVFFEIGGNDLFQIINTPEKFQEQKIDEAMANIEKALLVLLNNGIRNIVVMNAPDVSKIPTYNTSDEKTIKNAANLSKEFNERFDLLFDKLDKKFPGALKLFDLYTEFDKMLDIFEEDIAGGNSKKACTVMKPDMSNISQGLSIKVNYESGCSAQEIDKYFFFDAVHPTQWGHEYVADKLFDLVKDFGGTKNA</sequence>
<dbReference type="PANTHER" id="PTHR45648">
    <property type="entry name" value="GDSL LIPASE/ACYLHYDROLASE FAMILY PROTEIN (AFU_ORTHOLOGUE AFUA_4G14700)"/>
    <property type="match status" value="1"/>
</dbReference>
<evidence type="ECO:0000256" key="1">
    <source>
        <dbReference type="ARBA" id="ARBA00022801"/>
    </source>
</evidence>
<evidence type="ECO:0000256" key="2">
    <source>
        <dbReference type="SAM" id="SignalP"/>
    </source>
</evidence>
<dbReference type="KEGG" id="salx:SALLE_v1c10720"/>
<feature type="signal peptide" evidence="2">
    <location>
        <begin position="1"/>
        <end position="21"/>
    </location>
</feature>
<dbReference type="OrthoDB" id="390278at2"/>
<dbReference type="AlphaFoldDB" id="A0A345Z563"/>
<proteinExistence type="predicted"/>
<dbReference type="GO" id="GO:0016788">
    <property type="term" value="F:hydrolase activity, acting on ester bonds"/>
    <property type="evidence" value="ECO:0007669"/>
    <property type="project" value="InterPro"/>
</dbReference>
<keyword evidence="1" id="KW-0378">Hydrolase</keyword>
<dbReference type="CDD" id="cd01846">
    <property type="entry name" value="fatty_acyltransferase_like"/>
    <property type="match status" value="1"/>
</dbReference>
<dbReference type="SUPFAM" id="SSF52266">
    <property type="entry name" value="SGNH hydrolase"/>
    <property type="match status" value="1"/>
</dbReference>
<keyword evidence="4" id="KW-1185">Reference proteome</keyword>
<evidence type="ECO:0000313" key="3">
    <source>
        <dbReference type="EMBL" id="AXK51742.1"/>
    </source>
</evidence>